<comment type="similarity">
    <text evidence="1">Belongs to the thiolase-like superfamily. HMG-CoA synthase family.</text>
</comment>
<dbReference type="InterPro" id="IPR013528">
    <property type="entry name" value="HMG_CoA_synth_N"/>
</dbReference>
<feature type="binding site" evidence="4">
    <location>
        <position position="146"/>
    </location>
    <ligand>
        <name>(3S)-3-hydroxy-3-methylglutaryl-CoA</name>
        <dbReference type="ChEBI" id="CHEBI:43074"/>
    </ligand>
</feature>
<evidence type="ECO:0000259" key="5">
    <source>
        <dbReference type="Pfam" id="PF01154"/>
    </source>
</evidence>
<gene>
    <name evidence="7" type="ORF">Q4F26_04705</name>
</gene>
<dbReference type="PANTHER" id="PTHR43323:SF2">
    <property type="entry name" value="HYDROXYMETHYLGLUTARYL-COA SYNTHASE"/>
    <property type="match status" value="1"/>
</dbReference>
<keyword evidence="7" id="KW-0012">Acyltransferase</keyword>
<feature type="active site" description="Proton donor/acceptor" evidence="3">
    <location>
        <position position="82"/>
    </location>
</feature>
<evidence type="ECO:0000313" key="8">
    <source>
        <dbReference type="Proteomes" id="UP001171751"/>
    </source>
</evidence>
<keyword evidence="2 7" id="KW-0808">Transferase</keyword>
<protein>
    <submittedName>
        <fullName evidence="7">Hydroxymethylglutaryl-CoA synthase</fullName>
        <ecNumber evidence="7">2.3.3.10</ecNumber>
    </submittedName>
</protein>
<dbReference type="CDD" id="cd00827">
    <property type="entry name" value="init_cond_enzymes"/>
    <property type="match status" value="1"/>
</dbReference>
<comment type="caution">
    <text evidence="7">The sequence shown here is derived from an EMBL/GenBank/DDBJ whole genome shotgun (WGS) entry which is preliminary data.</text>
</comment>
<dbReference type="Pfam" id="PF01154">
    <property type="entry name" value="HMG_CoA_synt_N"/>
    <property type="match status" value="1"/>
</dbReference>
<dbReference type="EMBL" id="JAUNQW010000018">
    <property type="protein sequence ID" value="MDO5457628.1"/>
    <property type="molecule type" value="Genomic_DNA"/>
</dbReference>
<dbReference type="Pfam" id="PF08540">
    <property type="entry name" value="HMG_CoA_synt_C"/>
    <property type="match status" value="1"/>
</dbReference>
<dbReference type="Gene3D" id="3.40.47.10">
    <property type="match status" value="2"/>
</dbReference>
<feature type="binding site" evidence="4">
    <location>
        <position position="32"/>
    </location>
    <ligand>
        <name>(3S)-3-hydroxy-3-methylglutaryl-CoA</name>
        <dbReference type="ChEBI" id="CHEBI:43074"/>
    </ligand>
</feature>
<dbReference type="EC" id="2.3.3.10" evidence="7"/>
<dbReference type="GO" id="GO:0004421">
    <property type="term" value="F:hydroxymethylglutaryl-CoA synthase activity"/>
    <property type="evidence" value="ECO:0007669"/>
    <property type="project" value="UniProtKB-EC"/>
</dbReference>
<proteinExistence type="inferred from homology"/>
<name>A0AA43UCW7_9LACT</name>
<evidence type="ECO:0000256" key="2">
    <source>
        <dbReference type="ARBA" id="ARBA00022679"/>
    </source>
</evidence>
<evidence type="ECO:0000256" key="1">
    <source>
        <dbReference type="ARBA" id="ARBA00007061"/>
    </source>
</evidence>
<dbReference type="InterPro" id="IPR016039">
    <property type="entry name" value="Thiolase-like"/>
</dbReference>
<organism evidence="7 8">
    <name type="scientific">Atopococcus tabaci</name>
    <dbReference type="NCBI Taxonomy" id="269774"/>
    <lineage>
        <taxon>Bacteria</taxon>
        <taxon>Bacillati</taxon>
        <taxon>Bacillota</taxon>
        <taxon>Bacilli</taxon>
        <taxon>Lactobacillales</taxon>
        <taxon>Carnobacteriaceae</taxon>
        <taxon>Atopococcus</taxon>
    </lineage>
</organism>
<dbReference type="InterPro" id="IPR013746">
    <property type="entry name" value="HMG_CoA_synt_C_dom"/>
</dbReference>
<feature type="domain" description="Hydroxymethylglutaryl-coenzyme A synthase N-terminal" evidence="5">
    <location>
        <begin position="4"/>
        <end position="167"/>
    </location>
</feature>
<dbReference type="InterPro" id="IPR011554">
    <property type="entry name" value="HMG_CoA_synthase_prok"/>
</dbReference>
<keyword evidence="8" id="KW-1185">Reference proteome</keyword>
<feature type="active site" description="Proton donor/acceptor" evidence="3">
    <location>
        <position position="236"/>
    </location>
</feature>
<feature type="domain" description="Hydroxymethylglutaryl-coenzyme A synthase C-terminal" evidence="6">
    <location>
        <begin position="250"/>
        <end position="355"/>
    </location>
</feature>
<feature type="binding site" evidence="4">
    <location>
        <position position="151"/>
    </location>
    <ligand>
        <name>substrate</name>
    </ligand>
</feature>
<dbReference type="SUPFAM" id="SSF53901">
    <property type="entry name" value="Thiolase-like"/>
    <property type="match status" value="2"/>
</dbReference>
<accession>A0AA43UCW7</accession>
<sequence length="391" mass="43570">MSDKKIGIDKIGLYLPPYYIDMVDLAHERGEDADKYTLGLGQEKMAVPPESQDTVSMAANAALQILDDDDREKIDLVVLATETGIDKSKAGSVYIHHLTGIQPFARSIEMKQACYSGTAGLQLAVSHIANHPGSRALVIASDIAKYGLNSGGEPTQGAGAVAMLIKEDPRIAIVEPDSVSMSRDIMDFWKPNYLEYPEVKGQYSSMQYLDVLSKVWAEYQKRHDVTVEDFESFIFHIPFTKLGEKGLRKVMKGAAEDKKAELKKHYEHTRLLSKNAGNIYTGSLFLGFLSSLVNDPHLSAGDRIGAFSYGSGAVGEFFSMELVEDYRERIDLEAIQSLFDNRHKLSIQEYEDSYNKELPVDGSEYETDYSGDNSAIIVAGIKDHERQYRVR</sequence>
<feature type="binding site" evidence="4">
    <location>
        <position position="245"/>
    </location>
    <ligand>
        <name>(3S)-3-hydroxy-3-methylglutaryl-CoA</name>
        <dbReference type="ChEBI" id="CHEBI:43074"/>
    </ligand>
</feature>
<dbReference type="GO" id="GO:0006084">
    <property type="term" value="P:acetyl-CoA metabolic process"/>
    <property type="evidence" value="ECO:0007669"/>
    <property type="project" value="InterPro"/>
</dbReference>
<dbReference type="NCBIfam" id="TIGR01835">
    <property type="entry name" value="HMG-CoA-S_prok"/>
    <property type="match status" value="1"/>
</dbReference>
<reference evidence="7" key="1">
    <citation type="submission" date="2023-07" db="EMBL/GenBank/DDBJ databases">
        <title>Between Cages and Wild: Unraveling the Impact of Captivity on Animal Microbiomes and Antimicrobial Resistance.</title>
        <authorList>
            <person name="Schmartz G.P."/>
            <person name="Rehner J."/>
            <person name="Schuff M.J."/>
            <person name="Becker S.L."/>
            <person name="Kravczyk M."/>
            <person name="Gurevich A."/>
            <person name="Francke R."/>
            <person name="Mueller R."/>
            <person name="Keller V."/>
            <person name="Keller A."/>
        </authorList>
    </citation>
    <scope>NUCLEOTIDE SEQUENCE</scope>
    <source>
        <strain evidence="7">S39M_St_73</strain>
    </source>
</reference>
<dbReference type="Proteomes" id="UP001171751">
    <property type="component" value="Unassembled WGS sequence"/>
</dbReference>
<feature type="active site" description="Acyl-thioester intermediate" evidence="3">
    <location>
        <position position="114"/>
    </location>
</feature>
<evidence type="ECO:0000256" key="3">
    <source>
        <dbReference type="PIRSR" id="PIRSR611554-1"/>
    </source>
</evidence>
<feature type="binding site" evidence="4">
    <location>
        <position position="278"/>
    </location>
    <ligand>
        <name>(3S)-3-hydroxy-3-methylglutaryl-CoA</name>
        <dbReference type="ChEBI" id="CHEBI:43074"/>
    </ligand>
</feature>
<dbReference type="AlphaFoldDB" id="A0AA43UCW7"/>
<evidence type="ECO:0000256" key="4">
    <source>
        <dbReference type="PIRSR" id="PIRSR611554-2"/>
    </source>
</evidence>
<evidence type="ECO:0000313" key="7">
    <source>
        <dbReference type="EMBL" id="MDO5457628.1"/>
    </source>
</evidence>
<evidence type="ECO:0000259" key="6">
    <source>
        <dbReference type="Pfam" id="PF08540"/>
    </source>
</evidence>
<dbReference type="PANTHER" id="PTHR43323">
    <property type="entry name" value="3-HYDROXY-3-METHYLGLUTARYL COENZYME A SYNTHASE"/>
    <property type="match status" value="1"/>
</dbReference>